<feature type="transmembrane region" description="Helical" evidence="1">
    <location>
        <begin position="30"/>
        <end position="50"/>
    </location>
</feature>
<organism evidence="2 3">
    <name type="scientific">Simiduia aestuariiviva</name>
    <dbReference type="NCBI Taxonomy" id="1510459"/>
    <lineage>
        <taxon>Bacteria</taxon>
        <taxon>Pseudomonadati</taxon>
        <taxon>Pseudomonadota</taxon>
        <taxon>Gammaproteobacteria</taxon>
        <taxon>Cellvibrionales</taxon>
        <taxon>Cellvibrionaceae</taxon>
        <taxon>Simiduia</taxon>
    </lineage>
</organism>
<dbReference type="Proteomes" id="UP000559987">
    <property type="component" value="Unassembled WGS sequence"/>
</dbReference>
<comment type="caution">
    <text evidence="2">The sequence shown here is derived from an EMBL/GenBank/DDBJ whole genome shotgun (WGS) entry which is preliminary data.</text>
</comment>
<accession>A0A839UNM1</accession>
<evidence type="ECO:0000256" key="1">
    <source>
        <dbReference type="SAM" id="Phobius"/>
    </source>
</evidence>
<dbReference type="EMBL" id="JACHXZ010000001">
    <property type="protein sequence ID" value="MBB3166975.1"/>
    <property type="molecule type" value="Genomic_DNA"/>
</dbReference>
<evidence type="ECO:0000313" key="2">
    <source>
        <dbReference type="EMBL" id="MBB3166975.1"/>
    </source>
</evidence>
<evidence type="ECO:0000313" key="3">
    <source>
        <dbReference type="Proteomes" id="UP000559987"/>
    </source>
</evidence>
<dbReference type="AlphaFoldDB" id="A0A839UNM1"/>
<reference evidence="2 3" key="1">
    <citation type="submission" date="2020-08" db="EMBL/GenBank/DDBJ databases">
        <title>Genomic Encyclopedia of Type Strains, Phase III (KMG-III): the genomes of soil and plant-associated and newly described type strains.</title>
        <authorList>
            <person name="Whitman W."/>
        </authorList>
    </citation>
    <scope>NUCLEOTIDE SEQUENCE [LARGE SCALE GENOMIC DNA]</scope>
    <source>
        <strain evidence="2 3">CECT 8571</strain>
    </source>
</reference>
<keyword evidence="1" id="KW-0472">Membrane</keyword>
<keyword evidence="1" id="KW-0812">Transmembrane</keyword>
<proteinExistence type="predicted"/>
<keyword evidence="3" id="KW-1185">Reference proteome</keyword>
<gene>
    <name evidence="2" type="ORF">FHS30_000151</name>
</gene>
<dbReference type="RefSeq" id="WP_183907318.1">
    <property type="nucleotide sequence ID" value="NZ_JACHXZ010000001.1"/>
</dbReference>
<protein>
    <submittedName>
        <fullName evidence="2">Uncharacterized protein</fullName>
    </submittedName>
</protein>
<sequence>MQRYFITLLFVLCLALLGFFWQPTGLPWRPQPLLVLPMVFGYVVLVCLFLERAIEVFLSALRGGGADRLDQQLRAFDALVNPDESARTQHRMLQQARSDYRSHSRLIAQQMGLCMGLLVALVGLRILEQLVLDVPAGWQGRLFSAVDILLTGSVLAGGSDAVNKLTKAYGQLMASMAKKELPQ</sequence>
<name>A0A839UNM1_9GAMM</name>
<keyword evidence="1" id="KW-1133">Transmembrane helix</keyword>